<evidence type="ECO:0000313" key="1">
    <source>
        <dbReference type="Proteomes" id="UP000887577"/>
    </source>
</evidence>
<organism evidence="1 2">
    <name type="scientific">Panagrolaimus superbus</name>
    <dbReference type="NCBI Taxonomy" id="310955"/>
    <lineage>
        <taxon>Eukaryota</taxon>
        <taxon>Metazoa</taxon>
        <taxon>Ecdysozoa</taxon>
        <taxon>Nematoda</taxon>
        <taxon>Chromadorea</taxon>
        <taxon>Rhabditida</taxon>
        <taxon>Tylenchina</taxon>
        <taxon>Panagrolaimomorpha</taxon>
        <taxon>Panagrolaimoidea</taxon>
        <taxon>Panagrolaimidae</taxon>
        <taxon>Panagrolaimus</taxon>
    </lineage>
</organism>
<keyword evidence="1" id="KW-1185">Reference proteome</keyword>
<protein>
    <submittedName>
        <fullName evidence="2">Uncharacterized protein</fullName>
    </submittedName>
</protein>
<dbReference type="AlphaFoldDB" id="A0A914YCR4"/>
<proteinExistence type="predicted"/>
<sequence length="115" mass="11488">MNPASLGMNPFMGGYGSSPLAPYASPYSGYGTNPLLSGLGLNAGLGIGGLNGLTGFNGINPLLSGLNGINGLNNFGYPQGLGLNAGLGLGGFPGSFYGNPLTTMNPYNHFPGIAY</sequence>
<accession>A0A914YCR4</accession>
<dbReference type="WBParaSite" id="PSU_v2.g15257.t1">
    <property type="protein sequence ID" value="PSU_v2.g15257.t1"/>
    <property type="gene ID" value="PSU_v2.g15257"/>
</dbReference>
<dbReference type="Proteomes" id="UP000887577">
    <property type="component" value="Unplaced"/>
</dbReference>
<evidence type="ECO:0000313" key="2">
    <source>
        <dbReference type="WBParaSite" id="PSU_v2.g15257.t1"/>
    </source>
</evidence>
<name>A0A914YCR4_9BILA</name>
<reference evidence="2" key="1">
    <citation type="submission" date="2022-11" db="UniProtKB">
        <authorList>
            <consortium name="WormBaseParasite"/>
        </authorList>
    </citation>
    <scope>IDENTIFICATION</scope>
</reference>